<dbReference type="GO" id="GO:0008270">
    <property type="term" value="F:zinc ion binding"/>
    <property type="evidence" value="ECO:0007669"/>
    <property type="project" value="InterPro"/>
</dbReference>
<dbReference type="EMBL" id="JAULSR010000011">
    <property type="protein sequence ID" value="KAK0609997.1"/>
    <property type="molecule type" value="Genomic_DNA"/>
</dbReference>
<evidence type="ECO:0000313" key="5">
    <source>
        <dbReference type="Proteomes" id="UP001174934"/>
    </source>
</evidence>
<dbReference type="AlphaFoldDB" id="A0AA39TGJ5"/>
<dbReference type="Gene3D" id="4.10.240.10">
    <property type="entry name" value="Zn(2)-C6 fungal-type DNA-binding domain"/>
    <property type="match status" value="1"/>
</dbReference>
<protein>
    <recommendedName>
        <fullName evidence="3">Zn(2)-C6 fungal-type domain-containing protein</fullName>
    </recommendedName>
</protein>
<evidence type="ECO:0000256" key="1">
    <source>
        <dbReference type="ARBA" id="ARBA00023242"/>
    </source>
</evidence>
<proteinExistence type="predicted"/>
<dbReference type="PROSITE" id="PS50048">
    <property type="entry name" value="ZN2_CY6_FUNGAL_2"/>
    <property type="match status" value="1"/>
</dbReference>
<feature type="compositionally biased region" description="Polar residues" evidence="2">
    <location>
        <begin position="303"/>
        <end position="313"/>
    </location>
</feature>
<feature type="compositionally biased region" description="Basic and acidic residues" evidence="2">
    <location>
        <begin position="432"/>
        <end position="449"/>
    </location>
</feature>
<dbReference type="GO" id="GO:0000981">
    <property type="term" value="F:DNA-binding transcription factor activity, RNA polymerase II-specific"/>
    <property type="evidence" value="ECO:0007669"/>
    <property type="project" value="InterPro"/>
</dbReference>
<evidence type="ECO:0000259" key="3">
    <source>
        <dbReference type="PROSITE" id="PS50048"/>
    </source>
</evidence>
<reference evidence="4" key="1">
    <citation type="submission" date="2023-06" db="EMBL/GenBank/DDBJ databases">
        <title>Genome-scale phylogeny and comparative genomics of the fungal order Sordariales.</title>
        <authorList>
            <consortium name="Lawrence Berkeley National Laboratory"/>
            <person name="Hensen N."/>
            <person name="Bonometti L."/>
            <person name="Westerberg I."/>
            <person name="Brannstrom I.O."/>
            <person name="Guillou S."/>
            <person name="Cros-Aarteil S."/>
            <person name="Calhoun S."/>
            <person name="Haridas S."/>
            <person name="Kuo A."/>
            <person name="Mondo S."/>
            <person name="Pangilinan J."/>
            <person name="Riley R."/>
            <person name="LaButti K."/>
            <person name="Andreopoulos B."/>
            <person name="Lipzen A."/>
            <person name="Chen C."/>
            <person name="Yanf M."/>
            <person name="Daum C."/>
            <person name="Ng V."/>
            <person name="Clum A."/>
            <person name="Steindorff A."/>
            <person name="Ohm R."/>
            <person name="Martin F."/>
            <person name="Silar P."/>
            <person name="Natvig D."/>
            <person name="Lalanne C."/>
            <person name="Gautier V."/>
            <person name="Ament-velasquez S.L."/>
            <person name="Kruys A."/>
            <person name="Hutchinson M.I."/>
            <person name="Powell A.J."/>
            <person name="Barry K."/>
            <person name="Miller A.N."/>
            <person name="Grigoriev I.V."/>
            <person name="Debuchy R."/>
            <person name="Gladieux P."/>
            <person name="Thoren M.H."/>
            <person name="Johannesson H."/>
        </authorList>
    </citation>
    <scope>NUCLEOTIDE SEQUENCE</scope>
    <source>
        <strain evidence="4">SMH3391-2</strain>
    </source>
</reference>
<accession>A0AA39TGJ5</accession>
<dbReference type="InterPro" id="IPR036864">
    <property type="entry name" value="Zn2-C6_fun-type_DNA-bd_sf"/>
</dbReference>
<evidence type="ECO:0000313" key="4">
    <source>
        <dbReference type="EMBL" id="KAK0609997.1"/>
    </source>
</evidence>
<dbReference type="SUPFAM" id="SSF57701">
    <property type="entry name" value="Zn2/Cys6 DNA-binding domain"/>
    <property type="match status" value="1"/>
</dbReference>
<keyword evidence="5" id="KW-1185">Reference proteome</keyword>
<sequence length="471" mass="51796">MASGRNGSMSGISTRRTACDKCRFSKARCLRERPDQTRCDRCSRTNSDCVTSPIFRLRSWQPPTADGDLADVFDSSPQPNKRRRQSNPGEGIARSDWQRHSMASLSTPTLSACGPSLYEARVDEPMDTTFGNVDNILDMNLSEQFFATMHMLSVPPLTDGCTASPYIRSSEVVGGGDGDNTGMIPANTEQTPMQRLSKLDHENITLRARLGEGPQKPTMKELILAGHMSSSVVHQILNKTTEFIRVLELLADPGLPLLDASLASAGNISRHISQDRRPSSGSSPFSLDDDSFAGSPANHIDSTDPSSSACNQSTHADLDTPSLLLVLITYMNLVQLYLIAFVHINRGLKELSQSDNPHLGPISGLAFSSFPMQSGNLQTMILIQIVINLFEKTDDLLDLPEKFRMSRRRRGAKQGLLSQAPGFSELARSLLEREENTNADKERTEDGKGGIRALRKHIAEMKQLMRENIAP</sequence>
<keyword evidence="1" id="KW-0539">Nucleus</keyword>
<dbReference type="InterPro" id="IPR001138">
    <property type="entry name" value="Zn2Cys6_DnaBD"/>
</dbReference>
<feature type="region of interest" description="Disordered" evidence="2">
    <location>
        <begin position="60"/>
        <end position="108"/>
    </location>
</feature>
<name>A0AA39TGJ5_9PEZI</name>
<feature type="region of interest" description="Disordered" evidence="2">
    <location>
        <begin position="269"/>
        <end position="288"/>
    </location>
</feature>
<organism evidence="4 5">
    <name type="scientific">Bombardia bombarda</name>
    <dbReference type="NCBI Taxonomy" id="252184"/>
    <lineage>
        <taxon>Eukaryota</taxon>
        <taxon>Fungi</taxon>
        <taxon>Dikarya</taxon>
        <taxon>Ascomycota</taxon>
        <taxon>Pezizomycotina</taxon>
        <taxon>Sordariomycetes</taxon>
        <taxon>Sordariomycetidae</taxon>
        <taxon>Sordariales</taxon>
        <taxon>Lasiosphaeriaceae</taxon>
        <taxon>Bombardia</taxon>
    </lineage>
</organism>
<dbReference type="CDD" id="cd00067">
    <property type="entry name" value="GAL4"/>
    <property type="match status" value="1"/>
</dbReference>
<feature type="region of interest" description="Disordered" evidence="2">
    <location>
        <begin position="294"/>
        <end position="313"/>
    </location>
</feature>
<comment type="caution">
    <text evidence="4">The sequence shown here is derived from an EMBL/GenBank/DDBJ whole genome shotgun (WGS) entry which is preliminary data.</text>
</comment>
<evidence type="ECO:0000256" key="2">
    <source>
        <dbReference type="SAM" id="MobiDB-lite"/>
    </source>
</evidence>
<feature type="domain" description="Zn(2)-C6 fungal-type" evidence="3">
    <location>
        <begin position="18"/>
        <end position="51"/>
    </location>
</feature>
<dbReference type="Pfam" id="PF00172">
    <property type="entry name" value="Zn_clus"/>
    <property type="match status" value="1"/>
</dbReference>
<dbReference type="Proteomes" id="UP001174934">
    <property type="component" value="Unassembled WGS sequence"/>
</dbReference>
<dbReference type="PROSITE" id="PS00463">
    <property type="entry name" value="ZN2_CY6_FUNGAL_1"/>
    <property type="match status" value="1"/>
</dbReference>
<feature type="region of interest" description="Disordered" evidence="2">
    <location>
        <begin position="432"/>
        <end position="451"/>
    </location>
</feature>
<gene>
    <name evidence="4" type="ORF">B0T17DRAFT_124603</name>
</gene>